<evidence type="ECO:0000256" key="3">
    <source>
        <dbReference type="ARBA" id="ARBA00022964"/>
    </source>
</evidence>
<dbReference type="InterPro" id="IPR014710">
    <property type="entry name" value="RmlC-like_jellyroll"/>
</dbReference>
<dbReference type="EMBL" id="PYAL01000004">
    <property type="protein sequence ID" value="RXN87824.1"/>
    <property type="molecule type" value="Genomic_DNA"/>
</dbReference>
<evidence type="ECO:0000256" key="6">
    <source>
        <dbReference type="PIRSR" id="PIRSR610300-51"/>
    </source>
</evidence>
<feature type="binding site" evidence="6">
    <location>
        <position position="87"/>
    </location>
    <ligand>
        <name>Fe cation</name>
        <dbReference type="ChEBI" id="CHEBI:24875"/>
        <note>catalytic</note>
    </ligand>
</feature>
<dbReference type="OrthoDB" id="9789585at2"/>
<dbReference type="CDD" id="cd10548">
    <property type="entry name" value="cupin_CDO"/>
    <property type="match status" value="1"/>
</dbReference>
<evidence type="ECO:0000256" key="1">
    <source>
        <dbReference type="ARBA" id="ARBA00006622"/>
    </source>
</evidence>
<feature type="binding site" evidence="6">
    <location>
        <position position="85"/>
    </location>
    <ligand>
        <name>Fe cation</name>
        <dbReference type="ChEBI" id="CHEBI:24875"/>
        <note>catalytic</note>
    </ligand>
</feature>
<dbReference type="Proteomes" id="UP000290849">
    <property type="component" value="Unassembled WGS sequence"/>
</dbReference>
<dbReference type="PANTHER" id="PTHR12918:SF1">
    <property type="entry name" value="CYSTEINE DIOXYGENASE TYPE 1"/>
    <property type="match status" value="1"/>
</dbReference>
<evidence type="ECO:0000256" key="4">
    <source>
        <dbReference type="ARBA" id="ARBA00023002"/>
    </source>
</evidence>
<dbReference type="AlphaFoldDB" id="A0A4Q1HHZ1"/>
<dbReference type="GO" id="GO:0008198">
    <property type="term" value="F:ferrous iron binding"/>
    <property type="evidence" value="ECO:0007669"/>
    <property type="project" value="TreeGrafter"/>
</dbReference>
<dbReference type="PANTHER" id="PTHR12918">
    <property type="entry name" value="CYSTEINE DIOXYGENASE"/>
    <property type="match status" value="1"/>
</dbReference>
<dbReference type="Pfam" id="PF05995">
    <property type="entry name" value="CDO_I"/>
    <property type="match status" value="1"/>
</dbReference>
<gene>
    <name evidence="7" type="ORF">C7R54_14620</name>
</gene>
<dbReference type="InterPro" id="IPR010300">
    <property type="entry name" value="CDO_1"/>
</dbReference>
<feature type="binding site" evidence="6">
    <location>
        <position position="136"/>
    </location>
    <ligand>
        <name>Fe cation</name>
        <dbReference type="ChEBI" id="CHEBI:24875"/>
        <note>catalytic</note>
    </ligand>
</feature>
<evidence type="ECO:0000256" key="5">
    <source>
        <dbReference type="ARBA" id="ARBA00023004"/>
    </source>
</evidence>
<name>A0A4Q1HHZ1_9BURK</name>
<dbReference type="InterPro" id="IPR011051">
    <property type="entry name" value="RmlC_Cupin_sf"/>
</dbReference>
<keyword evidence="8" id="KW-1185">Reference proteome</keyword>
<proteinExistence type="inferred from homology"/>
<reference evidence="7 8" key="1">
    <citation type="journal article" date="2017" name="Int. J. Syst. Evol. Microbiol.">
        <title>Achromobacter aloeverae sp. nov., isolated from the root of Aloe vera (L.) Burm.f.</title>
        <authorList>
            <person name="Kuncharoen N."/>
            <person name="Muramatsu Y."/>
            <person name="Shibata C."/>
            <person name="Kamakura Y."/>
            <person name="Nakagawa Y."/>
            <person name="Tanasupawat S."/>
        </authorList>
    </citation>
    <scope>NUCLEOTIDE SEQUENCE [LARGE SCALE GENOMIC DNA]</scope>
    <source>
        <strain evidence="7 8">AVA-1</strain>
    </source>
</reference>
<dbReference type="Gene3D" id="2.60.120.10">
    <property type="entry name" value="Jelly Rolls"/>
    <property type="match status" value="1"/>
</dbReference>
<keyword evidence="4" id="KW-0560">Oxidoreductase</keyword>
<keyword evidence="2 6" id="KW-0479">Metal-binding</keyword>
<comment type="similarity">
    <text evidence="1">Belongs to the cysteine dioxygenase family.</text>
</comment>
<dbReference type="RefSeq" id="WP_129151193.1">
    <property type="nucleotide sequence ID" value="NZ_JBHSDO010000011.1"/>
</dbReference>
<evidence type="ECO:0000313" key="7">
    <source>
        <dbReference type="EMBL" id="RXN87824.1"/>
    </source>
</evidence>
<keyword evidence="5 6" id="KW-0408">Iron</keyword>
<protein>
    <submittedName>
        <fullName evidence="7">Cysteine dioxygenase</fullName>
    </submittedName>
</protein>
<accession>A0A4Q1HHZ1</accession>
<sequence>MSAGKLKEFVQEATRVMDTVTGDKARMLATRPVLEKLIRQDDWLPDAFARPHPEYYQQYLLYCDPHERFCIVSFVWGPGQKTPVHDHGVWGLVGMLRGSETSQRFEARDGGLHAGETATLEPGQIECLLPEEGDIHQVRNRFDDKVSISVHVYGANIGKVRRRVLDPATGQSKEFISGFSSDVLPNIWR</sequence>
<keyword evidence="3 7" id="KW-0223">Dioxygenase</keyword>
<organism evidence="7 8">
    <name type="scientific">Achromobacter aloeverae</name>
    <dbReference type="NCBI Taxonomy" id="1750518"/>
    <lineage>
        <taxon>Bacteria</taxon>
        <taxon>Pseudomonadati</taxon>
        <taxon>Pseudomonadota</taxon>
        <taxon>Betaproteobacteria</taxon>
        <taxon>Burkholderiales</taxon>
        <taxon>Alcaligenaceae</taxon>
        <taxon>Achromobacter</taxon>
    </lineage>
</organism>
<dbReference type="GO" id="GO:0016702">
    <property type="term" value="F:oxidoreductase activity, acting on single donors with incorporation of molecular oxygen, incorporation of two atoms of oxygen"/>
    <property type="evidence" value="ECO:0007669"/>
    <property type="project" value="InterPro"/>
</dbReference>
<evidence type="ECO:0000313" key="8">
    <source>
        <dbReference type="Proteomes" id="UP000290849"/>
    </source>
</evidence>
<evidence type="ECO:0000256" key="2">
    <source>
        <dbReference type="ARBA" id="ARBA00022723"/>
    </source>
</evidence>
<comment type="caution">
    <text evidence="7">The sequence shown here is derived from an EMBL/GenBank/DDBJ whole genome shotgun (WGS) entry which is preliminary data.</text>
</comment>
<dbReference type="SUPFAM" id="SSF51182">
    <property type="entry name" value="RmlC-like cupins"/>
    <property type="match status" value="1"/>
</dbReference>